<protein>
    <recommendedName>
        <fullName evidence="2">GTP cyclohydrolase 1 type 2 homolog</fullName>
    </recommendedName>
</protein>
<evidence type="ECO:0000256" key="2">
    <source>
        <dbReference type="ARBA" id="ARBA00022112"/>
    </source>
</evidence>
<feature type="binding site" evidence="4">
    <location>
        <position position="228"/>
    </location>
    <ligand>
        <name>a divalent metal cation</name>
        <dbReference type="ChEBI" id="CHEBI:60240"/>
        <label>1</label>
    </ligand>
</feature>
<evidence type="ECO:0000313" key="5">
    <source>
        <dbReference type="EMBL" id="MBB5263843.1"/>
    </source>
</evidence>
<dbReference type="RefSeq" id="WP_183772000.1">
    <property type="nucleotide sequence ID" value="NZ_JACHFW010000002.1"/>
</dbReference>
<reference evidence="5 6" key="1">
    <citation type="submission" date="2020-08" db="EMBL/GenBank/DDBJ databases">
        <title>Genomic Encyclopedia of Type Strains, Phase IV (KMG-IV): sequencing the most valuable type-strain genomes for metagenomic binning, comparative biology and taxonomic classification.</title>
        <authorList>
            <person name="Goeker M."/>
        </authorList>
    </citation>
    <scope>NUCLEOTIDE SEQUENCE [LARGE SCALE GENOMIC DNA]</scope>
    <source>
        <strain evidence="5 6">DSM 106146</strain>
    </source>
</reference>
<feature type="binding site" evidence="4">
    <location>
        <position position="103"/>
    </location>
    <ligand>
        <name>a divalent metal cation</name>
        <dbReference type="ChEBI" id="CHEBI:60240"/>
        <label>1</label>
    </ligand>
</feature>
<feature type="binding site" evidence="4">
    <location>
        <position position="65"/>
    </location>
    <ligand>
        <name>a divalent metal cation</name>
        <dbReference type="ChEBI" id="CHEBI:60240"/>
        <label>1</label>
    </ligand>
</feature>
<dbReference type="EMBL" id="JACHFW010000002">
    <property type="protein sequence ID" value="MBB5263843.1"/>
    <property type="molecule type" value="Genomic_DNA"/>
</dbReference>
<comment type="similarity">
    <text evidence="1">Belongs to the GTP cyclohydrolase I type 2/NIF3 family.</text>
</comment>
<dbReference type="PANTHER" id="PTHR13799:SF14">
    <property type="entry name" value="GTP CYCLOHYDROLASE 1 TYPE 2 HOMOLOG"/>
    <property type="match status" value="1"/>
</dbReference>
<dbReference type="GO" id="GO:0005737">
    <property type="term" value="C:cytoplasm"/>
    <property type="evidence" value="ECO:0007669"/>
    <property type="project" value="TreeGrafter"/>
</dbReference>
<dbReference type="InterPro" id="IPR036069">
    <property type="entry name" value="DUF34/NIF3_sf"/>
</dbReference>
<evidence type="ECO:0000256" key="3">
    <source>
        <dbReference type="ARBA" id="ARBA00022723"/>
    </source>
</evidence>
<dbReference type="Proteomes" id="UP000543642">
    <property type="component" value="Unassembled WGS sequence"/>
</dbReference>
<dbReference type="Gene3D" id="3.40.1390.30">
    <property type="entry name" value="NIF3 (NGG1p interacting factor 3)-like"/>
    <property type="match status" value="2"/>
</dbReference>
<dbReference type="InterPro" id="IPR002678">
    <property type="entry name" value="DUF34/NIF3"/>
</dbReference>
<feature type="binding site" evidence="4">
    <location>
        <position position="64"/>
    </location>
    <ligand>
        <name>a divalent metal cation</name>
        <dbReference type="ChEBI" id="CHEBI:60240"/>
        <label>2</label>
    </ligand>
</feature>
<evidence type="ECO:0000256" key="4">
    <source>
        <dbReference type="PIRSR" id="PIRSR602678-1"/>
    </source>
</evidence>
<dbReference type="SUPFAM" id="SSF102705">
    <property type="entry name" value="NIF3 (NGG1p interacting factor 3)-like"/>
    <property type="match status" value="1"/>
</dbReference>
<dbReference type="PANTHER" id="PTHR13799">
    <property type="entry name" value="NGG1 INTERACTING FACTOR 3"/>
    <property type="match status" value="1"/>
</dbReference>
<accession>A0A7W8M473</accession>
<organism evidence="5 6">
    <name type="scientific">Catenibacillus scindens</name>
    <dbReference type="NCBI Taxonomy" id="673271"/>
    <lineage>
        <taxon>Bacteria</taxon>
        <taxon>Bacillati</taxon>
        <taxon>Bacillota</taxon>
        <taxon>Clostridia</taxon>
        <taxon>Lachnospirales</taxon>
        <taxon>Lachnospiraceae</taxon>
        <taxon>Catenibacillus</taxon>
    </lineage>
</organism>
<dbReference type="NCBIfam" id="TIGR00486">
    <property type="entry name" value="YbgI_SA1388"/>
    <property type="match status" value="1"/>
</dbReference>
<dbReference type="AlphaFoldDB" id="A0A7W8M473"/>
<name>A0A7W8M473_9FIRM</name>
<comment type="caution">
    <text evidence="5">The sequence shown here is derived from an EMBL/GenBank/DDBJ whole genome shotgun (WGS) entry which is preliminary data.</text>
</comment>
<evidence type="ECO:0000256" key="1">
    <source>
        <dbReference type="ARBA" id="ARBA00006964"/>
    </source>
</evidence>
<keyword evidence="6" id="KW-1185">Reference proteome</keyword>
<feature type="binding site" evidence="4">
    <location>
        <position position="232"/>
    </location>
    <ligand>
        <name>a divalent metal cation</name>
        <dbReference type="ChEBI" id="CHEBI:60240"/>
        <label>1</label>
    </ligand>
</feature>
<proteinExistence type="inferred from homology"/>
<dbReference type="FunFam" id="3.40.1390.30:FF:000001">
    <property type="entry name" value="GTP cyclohydrolase 1 type 2"/>
    <property type="match status" value="1"/>
</dbReference>
<evidence type="ECO:0000313" key="6">
    <source>
        <dbReference type="Proteomes" id="UP000543642"/>
    </source>
</evidence>
<dbReference type="Pfam" id="PF01784">
    <property type="entry name" value="DUF34_NIF3"/>
    <property type="match status" value="1"/>
</dbReference>
<dbReference type="GO" id="GO:0046872">
    <property type="term" value="F:metal ion binding"/>
    <property type="evidence" value="ECO:0007669"/>
    <property type="project" value="UniProtKB-KW"/>
</dbReference>
<gene>
    <name evidence="5" type="ORF">HNP82_000941</name>
</gene>
<keyword evidence="3 4" id="KW-0479">Metal-binding</keyword>
<sequence length="264" mass="29389">MTVKEIVDQLEVLAPPALAESWDNPGLLVGRWNREVSRVYVALDATKSAIESAIACRAQMLITHHPMIFSPVKQVNDSHFITRRILTLAEEHMSYYAMHTNYDVAVMGDLAADMLKLKDPQVLEVTVPKGKFENDRPLGIGAWGCLEKPVDLETLASNVKRTFEIPAVKIFGDLDRMVSRVALCPGSGKHMTEYAIEKNCDVLITGDIDHHQGIDAIQQGIAIIDAGHHGIEHIFIDQVAGFLKERFPDLEVEKEANRSPFIVI</sequence>